<dbReference type="Proteomes" id="UP001312865">
    <property type="component" value="Unassembled WGS sequence"/>
</dbReference>
<feature type="domain" description="Ketopantoate reductase C-terminal" evidence="13">
    <location>
        <begin position="180"/>
        <end position="292"/>
    </location>
</feature>
<dbReference type="NCBIfam" id="TIGR00745">
    <property type="entry name" value="apbA_panE"/>
    <property type="match status" value="1"/>
</dbReference>
<evidence type="ECO:0000256" key="2">
    <source>
        <dbReference type="ARBA" id="ARBA00004994"/>
    </source>
</evidence>
<dbReference type="InterPro" id="IPR008927">
    <property type="entry name" value="6-PGluconate_DH-like_C_sf"/>
</dbReference>
<evidence type="ECO:0000256" key="1">
    <source>
        <dbReference type="ARBA" id="ARBA00002919"/>
    </source>
</evidence>
<evidence type="ECO:0000256" key="5">
    <source>
        <dbReference type="ARBA" id="ARBA00019465"/>
    </source>
</evidence>
<evidence type="ECO:0000256" key="7">
    <source>
        <dbReference type="ARBA" id="ARBA00022857"/>
    </source>
</evidence>
<dbReference type="EMBL" id="JBBAXC010000002">
    <property type="protein sequence ID" value="MEI5906068.1"/>
    <property type="molecule type" value="Genomic_DNA"/>
</dbReference>
<comment type="function">
    <text evidence="1 11">Catalyzes the NADPH-dependent reduction of ketopantoate into pantoic acid.</text>
</comment>
<evidence type="ECO:0000256" key="10">
    <source>
        <dbReference type="ARBA" id="ARBA00048793"/>
    </source>
</evidence>
<evidence type="ECO:0000256" key="11">
    <source>
        <dbReference type="RuleBase" id="RU362068"/>
    </source>
</evidence>
<dbReference type="PANTHER" id="PTHR43765">
    <property type="entry name" value="2-DEHYDROPANTOATE 2-REDUCTASE-RELATED"/>
    <property type="match status" value="1"/>
</dbReference>
<dbReference type="Pfam" id="PF02558">
    <property type="entry name" value="ApbA"/>
    <property type="match status" value="1"/>
</dbReference>
<evidence type="ECO:0000256" key="9">
    <source>
        <dbReference type="ARBA" id="ARBA00032024"/>
    </source>
</evidence>
<dbReference type="PANTHER" id="PTHR43765:SF2">
    <property type="entry name" value="2-DEHYDROPANTOATE 2-REDUCTASE"/>
    <property type="match status" value="1"/>
</dbReference>
<dbReference type="InterPro" id="IPR036291">
    <property type="entry name" value="NAD(P)-bd_dom_sf"/>
</dbReference>
<evidence type="ECO:0000256" key="4">
    <source>
        <dbReference type="ARBA" id="ARBA00013014"/>
    </source>
</evidence>
<protein>
    <recommendedName>
        <fullName evidence="5 11">2-dehydropantoate 2-reductase</fullName>
        <ecNumber evidence="4 11">1.1.1.169</ecNumber>
    </recommendedName>
    <alternativeName>
        <fullName evidence="9 11">Ketopantoate reductase</fullName>
    </alternativeName>
</protein>
<evidence type="ECO:0000259" key="13">
    <source>
        <dbReference type="Pfam" id="PF08546"/>
    </source>
</evidence>
<dbReference type="InterPro" id="IPR013752">
    <property type="entry name" value="KPA_reductase"/>
</dbReference>
<comment type="caution">
    <text evidence="14">The sequence shown here is derived from an EMBL/GenBank/DDBJ whole genome shotgun (WGS) entry which is preliminary data.</text>
</comment>
<dbReference type="Gene3D" id="1.10.1040.10">
    <property type="entry name" value="N-(1-d-carboxylethyl)-l-norvaline Dehydrogenase, domain 2"/>
    <property type="match status" value="1"/>
</dbReference>
<sequence>MNIAIIGSGSIGLLYAAYLQEKHAVTLFTNRNGQANRLTSEGLTLQAFNDTKNISVKAYPMTSLMENKEFYDLVIVAVKQYHLSEVVPSLRNLPKQTSLLFLQNGMGHLELLHTLENTTIFVGTVSHGAYRLDDTSVSHRGLGSTNIALFKGKKEPVFSKLTMMGASFSFEFKEEYYLLLLEKLVINSVINPLTAIFKITNGELFHNEHFCSIAKSLYEELETVYQNLSVVCPFEQIKEIGKKTGHNRSSMLSDIENGRQTEIDAILGYTLSIAEKQNNRLSLVPLLYKGIKGEELRGRKQSG</sequence>
<dbReference type="SUPFAM" id="SSF48179">
    <property type="entry name" value="6-phosphogluconate dehydrogenase C-terminal domain-like"/>
    <property type="match status" value="1"/>
</dbReference>
<comment type="pathway">
    <text evidence="2 11">Cofactor biosynthesis; (R)-pantothenate biosynthesis; (R)-pantoate from 3-methyl-2-oxobutanoate: step 2/2.</text>
</comment>
<evidence type="ECO:0000256" key="3">
    <source>
        <dbReference type="ARBA" id="ARBA00007870"/>
    </source>
</evidence>
<keyword evidence="8 11" id="KW-0560">Oxidoreductase</keyword>
<dbReference type="InterPro" id="IPR013332">
    <property type="entry name" value="KPR_N"/>
</dbReference>
<dbReference type="SUPFAM" id="SSF51735">
    <property type="entry name" value="NAD(P)-binding Rossmann-fold domains"/>
    <property type="match status" value="1"/>
</dbReference>
<feature type="domain" description="Ketopantoate reductase N-terminal" evidence="12">
    <location>
        <begin position="3"/>
        <end position="150"/>
    </location>
</feature>
<keyword evidence="7 11" id="KW-0521">NADP</keyword>
<proteinExistence type="inferred from homology"/>
<accession>A0ABU8H9S0</accession>
<dbReference type="Pfam" id="PF08546">
    <property type="entry name" value="ApbA_C"/>
    <property type="match status" value="1"/>
</dbReference>
<dbReference type="EC" id="1.1.1.169" evidence="4 11"/>
<dbReference type="InterPro" id="IPR003710">
    <property type="entry name" value="ApbA"/>
</dbReference>
<name>A0ABU8H9S0_9BACI</name>
<keyword evidence="15" id="KW-1185">Reference proteome</keyword>
<organism evidence="14 15">
    <name type="scientific">Bacillus spongiae</name>
    <dbReference type="NCBI Taxonomy" id="2683610"/>
    <lineage>
        <taxon>Bacteria</taxon>
        <taxon>Bacillati</taxon>
        <taxon>Bacillota</taxon>
        <taxon>Bacilli</taxon>
        <taxon>Bacillales</taxon>
        <taxon>Bacillaceae</taxon>
        <taxon>Bacillus</taxon>
    </lineage>
</organism>
<gene>
    <name evidence="14" type="ORF">WAK64_03155</name>
</gene>
<evidence type="ECO:0000256" key="6">
    <source>
        <dbReference type="ARBA" id="ARBA00022655"/>
    </source>
</evidence>
<reference evidence="14 15" key="1">
    <citation type="journal article" date="2018" name="J. Microbiol.">
        <title>Bacillus spongiae sp. nov., isolated from sponge of Jeju Island.</title>
        <authorList>
            <person name="Lee G.E."/>
            <person name="Im W.T."/>
            <person name="Park J.S."/>
        </authorList>
    </citation>
    <scope>NUCLEOTIDE SEQUENCE [LARGE SCALE GENOMIC DNA]</scope>
    <source>
        <strain evidence="14 15">135PIL107-10</strain>
    </source>
</reference>
<comment type="similarity">
    <text evidence="3 11">Belongs to the ketopantoate reductase family.</text>
</comment>
<keyword evidence="6 11" id="KW-0566">Pantothenate biosynthesis</keyword>
<comment type="catalytic activity">
    <reaction evidence="10 11">
        <text>(R)-pantoate + NADP(+) = 2-dehydropantoate + NADPH + H(+)</text>
        <dbReference type="Rhea" id="RHEA:16233"/>
        <dbReference type="ChEBI" id="CHEBI:11561"/>
        <dbReference type="ChEBI" id="CHEBI:15378"/>
        <dbReference type="ChEBI" id="CHEBI:15980"/>
        <dbReference type="ChEBI" id="CHEBI:57783"/>
        <dbReference type="ChEBI" id="CHEBI:58349"/>
        <dbReference type="EC" id="1.1.1.169"/>
    </reaction>
</comment>
<evidence type="ECO:0000259" key="12">
    <source>
        <dbReference type="Pfam" id="PF02558"/>
    </source>
</evidence>
<evidence type="ECO:0000313" key="15">
    <source>
        <dbReference type="Proteomes" id="UP001312865"/>
    </source>
</evidence>
<dbReference type="InterPro" id="IPR050838">
    <property type="entry name" value="Ketopantoate_reductase"/>
</dbReference>
<dbReference type="RefSeq" id="WP_336585489.1">
    <property type="nucleotide sequence ID" value="NZ_JBBAXC010000002.1"/>
</dbReference>
<evidence type="ECO:0000313" key="14">
    <source>
        <dbReference type="EMBL" id="MEI5906068.1"/>
    </source>
</evidence>
<dbReference type="Gene3D" id="3.40.50.720">
    <property type="entry name" value="NAD(P)-binding Rossmann-like Domain"/>
    <property type="match status" value="1"/>
</dbReference>
<evidence type="ECO:0000256" key="8">
    <source>
        <dbReference type="ARBA" id="ARBA00023002"/>
    </source>
</evidence>
<dbReference type="InterPro" id="IPR013328">
    <property type="entry name" value="6PGD_dom2"/>
</dbReference>
<dbReference type="GO" id="GO:0008677">
    <property type="term" value="F:2-dehydropantoate 2-reductase activity"/>
    <property type="evidence" value="ECO:0007669"/>
    <property type="project" value="UniProtKB-EC"/>
</dbReference>
<dbReference type="NCBIfam" id="NF005093">
    <property type="entry name" value="PRK06522.2-4"/>
    <property type="match status" value="1"/>
</dbReference>